<reference evidence="2" key="1">
    <citation type="journal article" date="2021" name="PeerJ">
        <title>Extensive microbial diversity within the chicken gut microbiome revealed by metagenomics and culture.</title>
        <authorList>
            <person name="Gilroy R."/>
            <person name="Ravi A."/>
            <person name="Getino M."/>
            <person name="Pursley I."/>
            <person name="Horton D.L."/>
            <person name="Alikhan N.F."/>
            <person name="Baker D."/>
            <person name="Gharbi K."/>
            <person name="Hall N."/>
            <person name="Watson M."/>
            <person name="Adriaenssens E.M."/>
            <person name="Foster-Nyarko E."/>
            <person name="Jarju S."/>
            <person name="Secka A."/>
            <person name="Antonio M."/>
            <person name="Oren A."/>
            <person name="Chaudhuri R.R."/>
            <person name="La Ragione R."/>
            <person name="Hildebrand F."/>
            <person name="Pallen M.J."/>
        </authorList>
    </citation>
    <scope>NUCLEOTIDE SEQUENCE</scope>
    <source>
        <strain evidence="2">1647</strain>
    </source>
</reference>
<organism evidence="2 3">
    <name type="scientific">Brachybacterium paraconglomeratum</name>
    <dbReference type="NCBI Taxonomy" id="173362"/>
    <lineage>
        <taxon>Bacteria</taxon>
        <taxon>Bacillati</taxon>
        <taxon>Actinomycetota</taxon>
        <taxon>Actinomycetes</taxon>
        <taxon>Micrococcales</taxon>
        <taxon>Dermabacteraceae</taxon>
        <taxon>Brachybacterium</taxon>
    </lineage>
</organism>
<feature type="non-terminal residue" evidence="2">
    <location>
        <position position="98"/>
    </location>
</feature>
<reference evidence="2" key="2">
    <citation type="submission" date="2021-09" db="EMBL/GenBank/DDBJ databases">
        <authorList>
            <person name="Gilroy R."/>
        </authorList>
    </citation>
    <scope>NUCLEOTIDE SEQUENCE</scope>
    <source>
        <strain evidence="2">1647</strain>
    </source>
</reference>
<comment type="caution">
    <text evidence="2">The sequence shown here is derived from an EMBL/GenBank/DDBJ whole genome shotgun (WGS) entry which is preliminary data.</text>
</comment>
<feature type="compositionally biased region" description="Basic and acidic residues" evidence="1">
    <location>
        <begin position="14"/>
        <end position="25"/>
    </location>
</feature>
<dbReference type="AlphaFoldDB" id="A0A921GRG1"/>
<evidence type="ECO:0000256" key="1">
    <source>
        <dbReference type="SAM" id="MobiDB-lite"/>
    </source>
</evidence>
<feature type="region of interest" description="Disordered" evidence="1">
    <location>
        <begin position="1"/>
        <end position="28"/>
    </location>
</feature>
<protein>
    <submittedName>
        <fullName evidence="2">Uncharacterized protein</fullName>
    </submittedName>
</protein>
<proteinExistence type="predicted"/>
<dbReference type="Proteomes" id="UP000775129">
    <property type="component" value="Unassembled WGS sequence"/>
</dbReference>
<name>A0A921GRG1_9MICO</name>
<gene>
    <name evidence="2" type="ORF">K8W24_09155</name>
</gene>
<evidence type="ECO:0000313" key="2">
    <source>
        <dbReference type="EMBL" id="HJF49948.1"/>
    </source>
</evidence>
<accession>A0A921GRG1</accession>
<evidence type="ECO:0000313" key="3">
    <source>
        <dbReference type="Proteomes" id="UP000775129"/>
    </source>
</evidence>
<dbReference type="EMBL" id="DYWO01000267">
    <property type="protein sequence ID" value="HJF49948.1"/>
    <property type="molecule type" value="Genomic_DNA"/>
</dbReference>
<sequence>MSTATSTPASAGDDDTHRSDVDRSDIGGTPLEPAALAFLDSIPSRLRVVRARAARTREDLPARSGCEEDMRLGEAAQRVWDAERASARALAARLRALA</sequence>